<evidence type="ECO:0000313" key="2">
    <source>
        <dbReference type="Proteomes" id="UP000675121"/>
    </source>
</evidence>
<gene>
    <name evidence="1" type="ORF">R70211_05373</name>
</gene>
<accession>A0A9N8N1H7</accession>
<organism evidence="1 2">
    <name type="scientific">Paraburkholderia domus</name>
    <dbReference type="NCBI Taxonomy" id="2793075"/>
    <lineage>
        <taxon>Bacteria</taxon>
        <taxon>Pseudomonadati</taxon>
        <taxon>Pseudomonadota</taxon>
        <taxon>Betaproteobacteria</taxon>
        <taxon>Burkholderiales</taxon>
        <taxon>Burkholderiaceae</taxon>
        <taxon>Paraburkholderia</taxon>
    </lineage>
</organism>
<sequence>MCNGVQHAKRFNGQIRPLMVRSSHLTDAQVRAKKNSDQSTGIMRISGWKIFLWSRQGELVRLGVAYRCSFAQSPCALRAVWMHLTTVVFAACIHFTPTRVLAGESAYAASVEVWSAITATSMNAGAGIAASLEAVDRRDTRFSSLPVSAIGLPGNSGLVEIPPLPASTLLAAETPNGRVAQVIPVQVASIGVTCRSVITGPPENFHHTVHMTISNPNDCGACGASVIAASMRVTDQI</sequence>
<comment type="caution">
    <text evidence="1">The sequence shown here is derived from an EMBL/GenBank/DDBJ whole genome shotgun (WGS) entry which is preliminary data.</text>
</comment>
<dbReference type="EMBL" id="CAJNAS010000016">
    <property type="protein sequence ID" value="CAE6935618.1"/>
    <property type="molecule type" value="Genomic_DNA"/>
</dbReference>
<reference evidence="1" key="1">
    <citation type="submission" date="2021-02" db="EMBL/GenBank/DDBJ databases">
        <authorList>
            <person name="Vanwijnsberghe S."/>
        </authorList>
    </citation>
    <scope>NUCLEOTIDE SEQUENCE</scope>
    <source>
        <strain evidence="1">R-70211</strain>
    </source>
</reference>
<keyword evidence="2" id="KW-1185">Reference proteome</keyword>
<proteinExistence type="predicted"/>
<protein>
    <submittedName>
        <fullName evidence="1">Uncharacterized protein</fullName>
    </submittedName>
</protein>
<dbReference type="Proteomes" id="UP000675121">
    <property type="component" value="Unassembled WGS sequence"/>
</dbReference>
<name>A0A9N8N1H7_9BURK</name>
<dbReference type="AlphaFoldDB" id="A0A9N8N1H7"/>
<evidence type="ECO:0000313" key="1">
    <source>
        <dbReference type="EMBL" id="CAE6935618.1"/>
    </source>
</evidence>